<dbReference type="EMBL" id="WQLV01000008">
    <property type="protein sequence ID" value="MVO16840.1"/>
    <property type="molecule type" value="Genomic_DNA"/>
</dbReference>
<dbReference type="AlphaFoldDB" id="A0A6L6WHB4"/>
<evidence type="ECO:0000313" key="1">
    <source>
        <dbReference type="EMBL" id="MVO16840.1"/>
    </source>
</evidence>
<dbReference type="Proteomes" id="UP000478892">
    <property type="component" value="Unassembled WGS sequence"/>
</dbReference>
<evidence type="ECO:0000313" key="2">
    <source>
        <dbReference type="Proteomes" id="UP000478892"/>
    </source>
</evidence>
<proteinExistence type="predicted"/>
<keyword evidence="2" id="KW-1185">Reference proteome</keyword>
<name>A0A6L6WHB4_9RHOB</name>
<comment type="caution">
    <text evidence="1">The sequence shown here is derived from an EMBL/GenBank/DDBJ whole genome shotgun (WGS) entry which is preliminary data.</text>
</comment>
<sequence>MSTQDMNFGAVVLVGDFNWRKRSMRKSLAAWLFGRRDRFTHLDKACTVAWWRDEPYLIGFREMRGGCWEKA</sequence>
<accession>A0A6L6WHB4</accession>
<organism evidence="1 2">
    <name type="scientific">Parasedimentitalea huanghaiensis</name>
    <dbReference type="NCBI Taxonomy" id="2682100"/>
    <lineage>
        <taxon>Bacteria</taxon>
        <taxon>Pseudomonadati</taxon>
        <taxon>Pseudomonadota</taxon>
        <taxon>Alphaproteobacteria</taxon>
        <taxon>Rhodobacterales</taxon>
        <taxon>Paracoccaceae</taxon>
        <taxon>Parasedimentitalea</taxon>
    </lineage>
</organism>
<protein>
    <submittedName>
        <fullName evidence="1">Uncharacterized protein</fullName>
    </submittedName>
</protein>
<gene>
    <name evidence="1" type="ORF">GO984_13560</name>
</gene>
<dbReference type="RefSeq" id="WP_157023065.1">
    <property type="nucleotide sequence ID" value="NZ_WQLV01000008.1"/>
</dbReference>
<reference evidence="1 2" key="1">
    <citation type="submission" date="2019-12" db="EMBL/GenBank/DDBJ databases">
        <authorList>
            <person name="Zhang Y.-J."/>
        </authorList>
    </citation>
    <scope>NUCLEOTIDE SEQUENCE [LARGE SCALE GENOMIC DNA]</scope>
    <source>
        <strain evidence="1 2">CY05</strain>
    </source>
</reference>